<dbReference type="RefSeq" id="XP_013784075.1">
    <property type="nucleotide sequence ID" value="XM_013928621.2"/>
</dbReference>
<dbReference type="RefSeq" id="XP_013784076.1">
    <property type="nucleotide sequence ID" value="XM_013928622.2"/>
</dbReference>
<feature type="region of interest" description="Disordered" evidence="1">
    <location>
        <begin position="93"/>
        <end position="115"/>
    </location>
</feature>
<feature type="compositionally biased region" description="Low complexity" evidence="1">
    <location>
        <begin position="93"/>
        <end position="103"/>
    </location>
</feature>
<dbReference type="RefSeq" id="XP_022252256.1">
    <property type="nucleotide sequence ID" value="XM_022396548.1"/>
</dbReference>
<gene>
    <name evidence="4 5 6" type="primary">LOC106468208</name>
</gene>
<keyword evidence="3" id="KW-1185">Reference proteome</keyword>
<evidence type="ECO:0000313" key="5">
    <source>
        <dbReference type="RefSeq" id="XP_013784076.1"/>
    </source>
</evidence>
<feature type="domain" description="WH1" evidence="2">
    <location>
        <begin position="131"/>
        <end position="253"/>
    </location>
</feature>
<proteinExistence type="predicted"/>
<evidence type="ECO:0000259" key="2">
    <source>
        <dbReference type="PROSITE" id="PS50229"/>
    </source>
</evidence>
<dbReference type="InterPro" id="IPR039142">
    <property type="entry name" value="NRF1/Ewg"/>
</dbReference>
<dbReference type="Gene3D" id="2.30.29.30">
    <property type="entry name" value="Pleckstrin-homology domain (PH domain)/Phosphotyrosine-binding domain (PTB)"/>
    <property type="match status" value="1"/>
</dbReference>
<dbReference type="Proteomes" id="UP000694941">
    <property type="component" value="Unplaced"/>
</dbReference>
<dbReference type="InterPro" id="IPR000697">
    <property type="entry name" value="WH1/EVH1_dom"/>
</dbReference>
<protein>
    <submittedName>
        <fullName evidence="4 5">Uncharacterized protein LOC106468208</fullName>
    </submittedName>
</protein>
<evidence type="ECO:0000256" key="1">
    <source>
        <dbReference type="SAM" id="MobiDB-lite"/>
    </source>
</evidence>
<dbReference type="InterPro" id="IPR011993">
    <property type="entry name" value="PH-like_dom_sf"/>
</dbReference>
<name>A0ABM1BKY7_LIMPO</name>
<reference evidence="4 5" key="1">
    <citation type="submission" date="2025-05" db="UniProtKB">
        <authorList>
            <consortium name="RefSeq"/>
        </authorList>
    </citation>
    <scope>IDENTIFICATION</scope>
    <source>
        <tissue evidence="4 5">Muscle</tissue>
    </source>
</reference>
<evidence type="ECO:0000313" key="4">
    <source>
        <dbReference type="RefSeq" id="XP_013784075.1"/>
    </source>
</evidence>
<dbReference type="PANTHER" id="PTHR20338">
    <property type="entry name" value="NUCLEAR RESPIRATORY FACTOR 1"/>
    <property type="match status" value="1"/>
</dbReference>
<sequence length="318" mass="35988">MSASMKQSPVYASLSATTKNMGGQQKLVQRTNHIQANTLYSSMNFLSKPQADPSDIIYSSSTVFDSQEKQAVLKITEKYDTLGLKRLSKSLSSLSFSNSPGGSEDSEVSESHSIDSDLTEEDLSRIEMFFRSHKTYIYVCHSLANLYFTRLNSNGCVGEWVLEKTGVPVLLFDKGDTRARNRRRLQIVMAEKGTGFVLWRDIIDNLTNYKAQEDCFHTLYLSNDHRQMAGLSFDNSAAAVHFFDEIDRLTSDPLNISLSIPKMTSKTRKKKPVKVRLPKKCDISQPCCFQHVTAVDMQDKEQFYTLSTLVQHMCKKNV</sequence>
<dbReference type="GeneID" id="106468208"/>
<dbReference type="PROSITE" id="PS50229">
    <property type="entry name" value="WH1"/>
    <property type="match status" value="1"/>
</dbReference>
<organism evidence="3 5">
    <name type="scientific">Limulus polyphemus</name>
    <name type="common">Atlantic horseshoe crab</name>
    <dbReference type="NCBI Taxonomy" id="6850"/>
    <lineage>
        <taxon>Eukaryota</taxon>
        <taxon>Metazoa</taxon>
        <taxon>Ecdysozoa</taxon>
        <taxon>Arthropoda</taxon>
        <taxon>Chelicerata</taxon>
        <taxon>Merostomata</taxon>
        <taxon>Xiphosura</taxon>
        <taxon>Limulidae</taxon>
        <taxon>Limulus</taxon>
    </lineage>
</organism>
<accession>A0ABM1BKY7</accession>
<evidence type="ECO:0000313" key="3">
    <source>
        <dbReference type="Proteomes" id="UP000694941"/>
    </source>
</evidence>
<evidence type="ECO:0000313" key="6">
    <source>
        <dbReference type="RefSeq" id="XP_022252256.1"/>
    </source>
</evidence>